<gene>
    <name evidence="1" type="ORF">GCM10025791_01060</name>
</gene>
<comment type="caution">
    <text evidence="1">The sequence shown here is derived from an EMBL/GenBank/DDBJ whole genome shotgun (WGS) entry which is preliminary data.</text>
</comment>
<proteinExistence type="predicted"/>
<protein>
    <recommendedName>
        <fullName evidence="3">Lipoprotein</fullName>
    </recommendedName>
</protein>
<evidence type="ECO:0000313" key="1">
    <source>
        <dbReference type="EMBL" id="GAA4929189.1"/>
    </source>
</evidence>
<evidence type="ECO:0008006" key="3">
    <source>
        <dbReference type="Google" id="ProtNLM"/>
    </source>
</evidence>
<reference evidence="2" key="1">
    <citation type="journal article" date="2019" name="Int. J. Syst. Evol. Microbiol.">
        <title>The Global Catalogue of Microorganisms (GCM) 10K type strain sequencing project: providing services to taxonomists for standard genome sequencing and annotation.</title>
        <authorList>
            <consortium name="The Broad Institute Genomics Platform"/>
            <consortium name="The Broad Institute Genome Sequencing Center for Infectious Disease"/>
            <person name="Wu L."/>
            <person name="Ma J."/>
        </authorList>
    </citation>
    <scope>NUCLEOTIDE SEQUENCE [LARGE SCALE GENOMIC DNA]</scope>
    <source>
        <strain evidence="2">JCM 19134</strain>
    </source>
</reference>
<dbReference type="AlphaFoldDB" id="A0AAV3TWC1"/>
<dbReference type="EMBL" id="BAABLX010000001">
    <property type="protein sequence ID" value="GAA4929189.1"/>
    <property type="molecule type" value="Genomic_DNA"/>
</dbReference>
<organism evidence="1 2">
    <name type="scientific">Halioxenophilus aromaticivorans</name>
    <dbReference type="NCBI Taxonomy" id="1306992"/>
    <lineage>
        <taxon>Bacteria</taxon>
        <taxon>Pseudomonadati</taxon>
        <taxon>Pseudomonadota</taxon>
        <taxon>Gammaproteobacteria</taxon>
        <taxon>Alteromonadales</taxon>
        <taxon>Alteromonadaceae</taxon>
        <taxon>Halioxenophilus</taxon>
    </lineage>
</organism>
<sequence>MPADDGANVIWARFAAALVLSVLLTGCAETTCTKTGTPATLDFGSGFGTDCGKVSSAWVVIVDAFMDWGEELVAVSTSCEPALLV</sequence>
<keyword evidence="2" id="KW-1185">Reference proteome</keyword>
<dbReference type="Proteomes" id="UP001409585">
    <property type="component" value="Unassembled WGS sequence"/>
</dbReference>
<accession>A0AAV3TWC1</accession>
<name>A0AAV3TWC1_9ALTE</name>
<evidence type="ECO:0000313" key="2">
    <source>
        <dbReference type="Proteomes" id="UP001409585"/>
    </source>
</evidence>